<gene>
    <name evidence="4" type="ORF">FXF69_33530</name>
</gene>
<evidence type="ECO:0000259" key="3">
    <source>
        <dbReference type="SMART" id="SM00939"/>
    </source>
</evidence>
<evidence type="ECO:0000256" key="1">
    <source>
        <dbReference type="ARBA" id="ARBA00022801"/>
    </source>
</evidence>
<dbReference type="SUPFAM" id="SSF53474">
    <property type="entry name" value="alpha/beta-Hydrolases"/>
    <property type="match status" value="1"/>
</dbReference>
<sequence length="593" mass="65221">MTGVSVFAHGVRVSRDVPAAMRDGTVLRSDVYRPAEPGDYPVLLMRVPYNKAVAQSFAYQHPSWYAARGYVVVIQDCRGRHASDGRFDPIRQEAHDGYDTVEWASTLPESNGSVGMYGFSYAGATQLLAAAEKPPALKCCVPAFTAGDYFDGWMYEGGVLNLAFVLSWTVQMLAVQDAVHARDWEAAARLHAQSDDFPGLFRERPLDRFRLLRETGIAPYFFEWLKHDRRDDYWASIGLPERYDRITVPCLHIGGWYDVFAAGTVRNYTELARRAGAGAAGEQRLIMGPWIHMPWAPEATGPALGESFRNRVDGAQAAWFDRWLKPPRGAGRNDAPGDDPEVGYFVMGSNRWRTSAAWPPHQATTPLYLDSRGQANSRSGDGRLRAAPPERESPADVYICDPSNPVPSAGGNSCCNSAVSPMGQACQAAVEVRNDVLVYTSVPLTEDVECTGTPSVTLYAASTAVDTDWIVRLVDVDPEGRAVNISQGALRARFRRSLADPEPLTAGTVTEFRIAMNPTSWRFSEGHRIRLQVTSSDFPAKDPNRNTGSAQASAQPWEYAVAHQTVFHDERHPSVLHLPARPSASGRLGHLLG</sequence>
<dbReference type="STRING" id="1220554.GCA_001552135_01045"/>
<evidence type="ECO:0000256" key="2">
    <source>
        <dbReference type="SAM" id="MobiDB-lite"/>
    </source>
</evidence>
<dbReference type="Gene3D" id="3.40.50.1820">
    <property type="entry name" value="alpha/beta hydrolase"/>
    <property type="match status" value="1"/>
</dbReference>
<dbReference type="Gene3D" id="1.10.3020.10">
    <property type="entry name" value="alpha-amino acid ester hydrolase ( Helical cap domain)"/>
    <property type="match status" value="1"/>
</dbReference>
<dbReference type="Pfam" id="PF08530">
    <property type="entry name" value="PepX_C"/>
    <property type="match status" value="1"/>
</dbReference>
<comment type="caution">
    <text evidence="4">The sequence shown here is derived from an EMBL/GenBank/DDBJ whole genome shotgun (WGS) entry which is preliminary data.</text>
</comment>
<dbReference type="InterPro" id="IPR050585">
    <property type="entry name" value="Xaa-Pro_dipeptidyl-ppase/CocE"/>
</dbReference>
<feature type="compositionally biased region" description="Polar residues" evidence="2">
    <location>
        <begin position="545"/>
        <end position="554"/>
    </location>
</feature>
<dbReference type="InterPro" id="IPR029058">
    <property type="entry name" value="AB_hydrolase_fold"/>
</dbReference>
<dbReference type="SUPFAM" id="SSF49785">
    <property type="entry name" value="Galactose-binding domain-like"/>
    <property type="match status" value="1"/>
</dbReference>
<feature type="region of interest" description="Disordered" evidence="2">
    <location>
        <begin position="535"/>
        <end position="555"/>
    </location>
</feature>
<feature type="region of interest" description="Disordered" evidence="2">
    <location>
        <begin position="363"/>
        <end position="395"/>
    </location>
</feature>
<dbReference type="Pfam" id="PF02129">
    <property type="entry name" value="Peptidase_S15"/>
    <property type="match status" value="1"/>
</dbReference>
<keyword evidence="1 4" id="KW-0378">Hydrolase</keyword>
<dbReference type="InterPro" id="IPR008979">
    <property type="entry name" value="Galactose-bd-like_sf"/>
</dbReference>
<feature type="compositionally biased region" description="Basic and acidic residues" evidence="2">
    <location>
        <begin position="380"/>
        <end position="394"/>
    </location>
</feature>
<protein>
    <submittedName>
        <fullName evidence="4">CocE/NonD family hydrolase</fullName>
    </submittedName>
</protein>
<keyword evidence="5" id="KW-1185">Reference proteome</keyword>
<dbReference type="Gene3D" id="2.60.120.260">
    <property type="entry name" value="Galactose-binding domain-like"/>
    <property type="match status" value="1"/>
</dbReference>
<dbReference type="GO" id="GO:0008239">
    <property type="term" value="F:dipeptidyl-peptidase activity"/>
    <property type="evidence" value="ECO:0007669"/>
    <property type="project" value="InterPro"/>
</dbReference>
<dbReference type="InterPro" id="IPR000383">
    <property type="entry name" value="Xaa-Pro-like_dom"/>
</dbReference>
<dbReference type="InterPro" id="IPR013736">
    <property type="entry name" value="Xaa-Pro_dipept_C"/>
</dbReference>
<evidence type="ECO:0000313" key="5">
    <source>
        <dbReference type="Proteomes" id="UP000323380"/>
    </source>
</evidence>
<organism evidence="4 5">
    <name type="scientific">Actinomadura chibensis</name>
    <dbReference type="NCBI Taxonomy" id="392828"/>
    <lineage>
        <taxon>Bacteria</taxon>
        <taxon>Bacillati</taxon>
        <taxon>Actinomycetota</taxon>
        <taxon>Actinomycetes</taxon>
        <taxon>Streptosporangiales</taxon>
        <taxon>Thermomonosporaceae</taxon>
        <taxon>Actinomadura</taxon>
    </lineage>
</organism>
<dbReference type="SMART" id="SM00939">
    <property type="entry name" value="PepX_C"/>
    <property type="match status" value="1"/>
</dbReference>
<dbReference type="EMBL" id="VSFG01000009">
    <property type="protein sequence ID" value="TYB41855.1"/>
    <property type="molecule type" value="Genomic_DNA"/>
</dbReference>
<dbReference type="RefSeq" id="WP_067885925.1">
    <property type="nucleotide sequence ID" value="NZ_VSFG01000009.1"/>
</dbReference>
<dbReference type="InterPro" id="IPR005674">
    <property type="entry name" value="CocE/Ser_esterase"/>
</dbReference>
<feature type="region of interest" description="Disordered" evidence="2">
    <location>
        <begin position="572"/>
        <end position="593"/>
    </location>
</feature>
<dbReference type="Proteomes" id="UP000323380">
    <property type="component" value="Unassembled WGS sequence"/>
</dbReference>
<dbReference type="PANTHER" id="PTHR43056:SF10">
    <property type="entry name" value="COCE_NOND FAMILY, PUTATIVE (AFU_ORTHOLOGUE AFUA_7G00600)-RELATED"/>
    <property type="match status" value="1"/>
</dbReference>
<proteinExistence type="predicted"/>
<accession>A0A5D0NCD0</accession>
<evidence type="ECO:0000313" key="4">
    <source>
        <dbReference type="EMBL" id="TYB41855.1"/>
    </source>
</evidence>
<dbReference type="NCBIfam" id="TIGR00976">
    <property type="entry name" value="CocE_NonD"/>
    <property type="match status" value="1"/>
</dbReference>
<dbReference type="AlphaFoldDB" id="A0A5D0NCD0"/>
<reference evidence="4 5" key="1">
    <citation type="submission" date="2019-08" db="EMBL/GenBank/DDBJ databases">
        <title>Actinomadura sp. nov. CYP1-5 isolated from mountain soil.</title>
        <authorList>
            <person name="Songsumanus A."/>
            <person name="Kuncharoen N."/>
            <person name="Kudo T."/>
            <person name="Yuki M."/>
            <person name="Igarashi Y."/>
            <person name="Tanasupawat S."/>
        </authorList>
    </citation>
    <scope>NUCLEOTIDE SEQUENCE [LARGE SCALE GENOMIC DNA]</scope>
    <source>
        <strain evidence="4 5">JCM 14158</strain>
    </source>
</reference>
<feature type="domain" description="Xaa-Pro dipeptidyl-peptidase C-terminal" evidence="3">
    <location>
        <begin position="317"/>
        <end position="577"/>
    </location>
</feature>
<dbReference type="PANTHER" id="PTHR43056">
    <property type="entry name" value="PEPTIDASE S9 PROLYL OLIGOPEPTIDASE"/>
    <property type="match status" value="1"/>
</dbReference>
<name>A0A5D0NCD0_9ACTN</name>